<gene>
    <name evidence="6" type="ORF">BDV30DRAFT_218710</name>
</gene>
<dbReference type="Gene3D" id="3.40.50.300">
    <property type="entry name" value="P-loop containing nucleotide triphosphate hydrolases"/>
    <property type="match status" value="1"/>
</dbReference>
<dbReference type="GO" id="GO:0006897">
    <property type="term" value="P:endocytosis"/>
    <property type="evidence" value="ECO:0007669"/>
    <property type="project" value="TreeGrafter"/>
</dbReference>
<name>A0A5N6IQU0_9EURO</name>
<feature type="region of interest" description="Disordered" evidence="3">
    <location>
        <begin position="587"/>
        <end position="610"/>
    </location>
</feature>
<feature type="region of interest" description="Disordered" evidence="3">
    <location>
        <begin position="743"/>
        <end position="831"/>
    </location>
</feature>
<proteinExistence type="predicted"/>
<organism evidence="6 7">
    <name type="scientific">Aspergillus minisclerotigenes</name>
    <dbReference type="NCBI Taxonomy" id="656917"/>
    <lineage>
        <taxon>Eukaryota</taxon>
        <taxon>Fungi</taxon>
        <taxon>Dikarya</taxon>
        <taxon>Ascomycota</taxon>
        <taxon>Pezizomycotina</taxon>
        <taxon>Eurotiomycetes</taxon>
        <taxon>Eurotiomycetidae</taxon>
        <taxon>Eurotiales</taxon>
        <taxon>Aspergillaceae</taxon>
        <taxon>Aspergillus</taxon>
        <taxon>Aspergillus subgen. Circumdati</taxon>
    </lineage>
</organism>
<dbReference type="InterPro" id="IPR000375">
    <property type="entry name" value="Dynamin_stalk"/>
</dbReference>
<dbReference type="GO" id="GO:0016020">
    <property type="term" value="C:membrane"/>
    <property type="evidence" value="ECO:0007669"/>
    <property type="project" value="TreeGrafter"/>
</dbReference>
<evidence type="ECO:0000256" key="3">
    <source>
        <dbReference type="SAM" id="MobiDB-lite"/>
    </source>
</evidence>
<dbReference type="InterPro" id="IPR020850">
    <property type="entry name" value="GED_dom"/>
</dbReference>
<dbReference type="GO" id="GO:0008017">
    <property type="term" value="F:microtubule binding"/>
    <property type="evidence" value="ECO:0007669"/>
    <property type="project" value="TreeGrafter"/>
</dbReference>
<dbReference type="GO" id="GO:0003924">
    <property type="term" value="F:GTPase activity"/>
    <property type="evidence" value="ECO:0007669"/>
    <property type="project" value="InterPro"/>
</dbReference>
<dbReference type="FunFam" id="3.40.50.300:FF:001425">
    <property type="entry name" value="Dynamin GTPase, putative"/>
    <property type="match status" value="1"/>
</dbReference>
<feature type="domain" description="Dynamin-type G" evidence="5">
    <location>
        <begin position="39"/>
        <end position="323"/>
    </location>
</feature>
<evidence type="ECO:0000313" key="6">
    <source>
        <dbReference type="EMBL" id="KAB8268279.1"/>
    </source>
</evidence>
<dbReference type="InterPro" id="IPR030381">
    <property type="entry name" value="G_DYNAMIN_dom"/>
</dbReference>
<evidence type="ECO:0000256" key="2">
    <source>
        <dbReference type="ARBA" id="ARBA00023134"/>
    </source>
</evidence>
<dbReference type="PROSITE" id="PS51718">
    <property type="entry name" value="G_DYNAMIN_2"/>
    <property type="match status" value="1"/>
</dbReference>
<dbReference type="InterPro" id="IPR022812">
    <property type="entry name" value="Dynamin"/>
</dbReference>
<dbReference type="GO" id="GO:0005739">
    <property type="term" value="C:mitochondrion"/>
    <property type="evidence" value="ECO:0007669"/>
    <property type="project" value="TreeGrafter"/>
</dbReference>
<dbReference type="CDD" id="cd08771">
    <property type="entry name" value="DLP_1"/>
    <property type="match status" value="1"/>
</dbReference>
<dbReference type="SMART" id="SM00053">
    <property type="entry name" value="DYNc"/>
    <property type="match status" value="1"/>
</dbReference>
<keyword evidence="1" id="KW-0547">Nucleotide-binding</keyword>
<dbReference type="EMBL" id="ML732874">
    <property type="protein sequence ID" value="KAB8268279.1"/>
    <property type="molecule type" value="Genomic_DNA"/>
</dbReference>
<dbReference type="Pfam" id="PF01031">
    <property type="entry name" value="Dynamin_M"/>
    <property type="match status" value="1"/>
</dbReference>
<dbReference type="GO" id="GO:0016559">
    <property type="term" value="P:peroxisome fission"/>
    <property type="evidence" value="ECO:0007669"/>
    <property type="project" value="TreeGrafter"/>
</dbReference>
<protein>
    <submittedName>
        <fullName evidence="6">P-loop containing nucleoside triphosphate hydrolase protein</fullName>
    </submittedName>
</protein>
<keyword evidence="6" id="KW-0378">Hydrolase</keyword>
<reference evidence="6 7" key="1">
    <citation type="submission" date="2019-04" db="EMBL/GenBank/DDBJ databases">
        <title>Fungal friends and foes A comparative genomics study of 23 Aspergillus species from section Flavi.</title>
        <authorList>
            <consortium name="DOE Joint Genome Institute"/>
            <person name="Kjaerbolling I."/>
            <person name="Vesth T.C."/>
            <person name="Frisvad J.C."/>
            <person name="Nybo J.L."/>
            <person name="Theobald S."/>
            <person name="Kildgaard S."/>
            <person name="Petersen T.I."/>
            <person name="Kuo A."/>
            <person name="Sato A."/>
            <person name="Lyhne E.K."/>
            <person name="Kogle M.E."/>
            <person name="Wiebenga A."/>
            <person name="Kun R.S."/>
            <person name="Lubbers R.J."/>
            <person name="Makela M.R."/>
            <person name="Barry K."/>
            <person name="Chovatia M."/>
            <person name="Clum A."/>
            <person name="Daum C."/>
            <person name="Haridas S."/>
            <person name="He G."/>
            <person name="LaButti K."/>
            <person name="Lipzen A."/>
            <person name="Mondo S."/>
            <person name="Pangilinan J."/>
            <person name="Riley R."/>
            <person name="Salamov A."/>
            <person name="Simmons B.A."/>
            <person name="Magnuson J.K."/>
            <person name="Henrissat B."/>
            <person name="Mortensen U.H."/>
            <person name="Larsen T.O."/>
            <person name="De vries R.P."/>
            <person name="Grigoriev I.V."/>
            <person name="Machida M."/>
            <person name="Baker S.E."/>
            <person name="Andersen M.R."/>
        </authorList>
    </citation>
    <scope>NUCLEOTIDE SEQUENCE [LARGE SCALE GENOMIC DNA]</scope>
    <source>
        <strain evidence="6 7">CBS 117635</strain>
    </source>
</reference>
<dbReference type="GO" id="GO:0048312">
    <property type="term" value="P:intracellular distribution of mitochondria"/>
    <property type="evidence" value="ECO:0007669"/>
    <property type="project" value="TreeGrafter"/>
</dbReference>
<evidence type="ECO:0000313" key="7">
    <source>
        <dbReference type="Proteomes" id="UP000326289"/>
    </source>
</evidence>
<dbReference type="PANTHER" id="PTHR11566">
    <property type="entry name" value="DYNAMIN"/>
    <property type="match status" value="1"/>
</dbReference>
<feature type="compositionally biased region" description="Polar residues" evidence="3">
    <location>
        <begin position="822"/>
        <end position="831"/>
    </location>
</feature>
<dbReference type="GO" id="GO:0005874">
    <property type="term" value="C:microtubule"/>
    <property type="evidence" value="ECO:0007669"/>
    <property type="project" value="TreeGrafter"/>
</dbReference>
<feature type="domain" description="GED" evidence="4">
    <location>
        <begin position="648"/>
        <end position="739"/>
    </location>
</feature>
<dbReference type="InterPro" id="IPR001401">
    <property type="entry name" value="Dynamin_GTPase"/>
</dbReference>
<feature type="compositionally biased region" description="Basic residues" evidence="3">
    <location>
        <begin position="807"/>
        <end position="819"/>
    </location>
</feature>
<keyword evidence="7" id="KW-1185">Reference proteome</keyword>
<dbReference type="PRINTS" id="PR00195">
    <property type="entry name" value="DYNAMIN"/>
</dbReference>
<feature type="compositionally biased region" description="Polar residues" evidence="3">
    <location>
        <begin position="743"/>
        <end position="752"/>
    </location>
</feature>
<keyword evidence="2" id="KW-0342">GTP-binding</keyword>
<accession>A0A5N6IQU0</accession>
<dbReference type="Pfam" id="PF00350">
    <property type="entry name" value="Dynamin_N"/>
    <property type="match status" value="1"/>
</dbReference>
<dbReference type="SUPFAM" id="SSF52540">
    <property type="entry name" value="P-loop containing nucleoside triphosphate hydrolases"/>
    <property type="match status" value="1"/>
</dbReference>
<evidence type="ECO:0000259" key="4">
    <source>
        <dbReference type="PROSITE" id="PS51388"/>
    </source>
</evidence>
<sequence>MKMVFRQFSTSSLEALCAEEHLELLDSVDTLRSQGISHYISLPQIIVCGDQSSGKSSVLEAISGVSFPVKSNLCTRFPTELVLRKSSHIGVKVSIVPHRSRSHVEQDALSRFHEELESFEGLPTLIENAKAAMGIFTHGKAFSNDLLRVEVSGPDRPHLTIVDLPGLIHSETKLQSAADVSLVQDVVQSYMKEPRSIILAVVSAKNDFANQIVLRLARQADPAGHRTLGVITKPDTLVEGSESERQFVLLAKNEEVTFRLGWHVLKNMDTEKGNYNLSVRGEEEAEFFSRGIWEDLPRSHVGIDTLRQRLSKLLLGQIAAELPSLIDEIQSKMDLCAKGLENLGEPRATLKEQRSYLLHISQCFQTLVRSGLDGSYNSSFFESAHSENGYHKRMRAVIQNLNEDFAQHINENGHYRDILNGGQPDWSRSSSAEQLFVSHEEYLQHIERLLRRTRGRELPGTFNPMIVNDLFKEQSQPWQRIANAHVTKVWEATKIFIYAAVAEVSDMATLGALLKDVVEPALSDLLRSMEARLTELLEPHQAGHAITYNHSFTEDLQKARRDIMESRFSNVLTNFFEVPQITTSTNTYYNSNDNYNEQPEQPEQPDQPCYDDYYYSNKKKNKKRDFDLRKLLDSLLKSSETDMIRYAAREALDCTLAYYKVALKRFIDGVATDVVETTLTKSLNQLLSPILVHHMSDTSVSRIAGESKENRDLREQLSKKLEILESGSRTCRKFVNIQGIVTPSSDTQQTSDLDVPVGNQGGYQGGQNNLAVLSPSEDPAAEPEVGYVDSGLSPVEGKKTTETVMRGKGKKGKKSKKKTSSMPSEQPANPF</sequence>
<dbReference type="InterPro" id="IPR027417">
    <property type="entry name" value="P-loop_NTPase"/>
</dbReference>
<dbReference type="PROSITE" id="PS51388">
    <property type="entry name" value="GED"/>
    <property type="match status" value="1"/>
</dbReference>
<dbReference type="GO" id="GO:0005525">
    <property type="term" value="F:GTP binding"/>
    <property type="evidence" value="ECO:0007669"/>
    <property type="project" value="InterPro"/>
</dbReference>
<evidence type="ECO:0000256" key="1">
    <source>
        <dbReference type="ARBA" id="ARBA00022741"/>
    </source>
</evidence>
<dbReference type="InterPro" id="IPR045063">
    <property type="entry name" value="Dynamin_N"/>
</dbReference>
<dbReference type="Proteomes" id="UP000326289">
    <property type="component" value="Unassembled WGS sequence"/>
</dbReference>
<dbReference type="Gene3D" id="1.20.120.1240">
    <property type="entry name" value="Dynamin, middle domain"/>
    <property type="match status" value="1"/>
</dbReference>
<dbReference type="AlphaFoldDB" id="A0A5N6IQU0"/>
<dbReference type="GO" id="GO:0000266">
    <property type="term" value="P:mitochondrial fission"/>
    <property type="evidence" value="ECO:0007669"/>
    <property type="project" value="TreeGrafter"/>
</dbReference>
<evidence type="ECO:0000259" key="5">
    <source>
        <dbReference type="PROSITE" id="PS51718"/>
    </source>
</evidence>
<dbReference type="PANTHER" id="PTHR11566:SF21">
    <property type="entry name" value="DYNAMIN RELATED PROTEIN 1, ISOFORM A"/>
    <property type="match status" value="1"/>
</dbReference>